<comment type="caution">
    <text evidence="2">The sequence shown here is derived from an EMBL/GenBank/DDBJ whole genome shotgun (WGS) entry which is preliminary data.</text>
</comment>
<dbReference type="STRING" id="1006004.GBAG_0023"/>
<dbReference type="Proteomes" id="UP000028653">
    <property type="component" value="Unassembled WGS sequence"/>
</dbReference>
<evidence type="ECO:0000313" key="2">
    <source>
        <dbReference type="EMBL" id="KFC84928.1"/>
    </source>
</evidence>
<evidence type="ECO:0000313" key="3">
    <source>
        <dbReference type="Proteomes" id="UP000028653"/>
    </source>
</evidence>
<accession>A0A085GMI3</accession>
<name>A0A085GMI3_9ENTR</name>
<dbReference type="RefSeq" id="WP_034492157.1">
    <property type="nucleotide sequence ID" value="NZ_JMPI01000001.1"/>
</dbReference>
<gene>
    <name evidence="2" type="ORF">GBAG_0023</name>
</gene>
<dbReference type="OrthoDB" id="6630350at2"/>
<evidence type="ECO:0000256" key="1">
    <source>
        <dbReference type="SAM" id="Phobius"/>
    </source>
</evidence>
<organism evidence="2 3">
    <name type="scientific">Buttiauxella agrestis ATCC 33320</name>
    <dbReference type="NCBI Taxonomy" id="1006004"/>
    <lineage>
        <taxon>Bacteria</taxon>
        <taxon>Pseudomonadati</taxon>
        <taxon>Pseudomonadota</taxon>
        <taxon>Gammaproteobacteria</taxon>
        <taxon>Enterobacterales</taxon>
        <taxon>Enterobacteriaceae</taxon>
        <taxon>Buttiauxella</taxon>
    </lineage>
</organism>
<keyword evidence="1" id="KW-1133">Transmembrane helix</keyword>
<feature type="transmembrane region" description="Helical" evidence="1">
    <location>
        <begin position="89"/>
        <end position="118"/>
    </location>
</feature>
<protein>
    <submittedName>
        <fullName evidence="2">Putative exported protein</fullName>
    </submittedName>
</protein>
<sequence>MSRETILEWLLYRGAAVVLIAIMSAVLYFIFFSVPMYDLHSLYMHDEIIVYHTKAVAGAAGTPIYIYFILISLRVLFMRGIKPPTTQTFIGRIYGAFSLIISIVCLIIAFLIPIGLAFSPYSNCPQEKLGNYYVTDLELCKTIEPRNWKIEKKQ</sequence>
<feature type="transmembrane region" description="Helical" evidence="1">
    <location>
        <begin position="12"/>
        <end position="35"/>
    </location>
</feature>
<keyword evidence="1" id="KW-0812">Transmembrane</keyword>
<proteinExistence type="predicted"/>
<keyword evidence="1" id="KW-0472">Membrane</keyword>
<dbReference type="EMBL" id="JMPI01000001">
    <property type="protein sequence ID" value="KFC84928.1"/>
    <property type="molecule type" value="Genomic_DNA"/>
</dbReference>
<keyword evidence="3" id="KW-1185">Reference proteome</keyword>
<reference evidence="2 3" key="1">
    <citation type="submission" date="2014-05" db="EMBL/GenBank/DDBJ databases">
        <title>ATOL: Assembling a taxonomically balanced genome-scale reconstruction of the evolutionary history of the Enterobacteriaceae.</title>
        <authorList>
            <person name="Plunkett G.III."/>
            <person name="Neeno-Eckwall E.C."/>
            <person name="Glasner J.D."/>
            <person name="Perna N.T."/>
        </authorList>
    </citation>
    <scope>NUCLEOTIDE SEQUENCE [LARGE SCALE GENOMIC DNA]</scope>
    <source>
        <strain evidence="2 3">ATCC 33320</strain>
    </source>
</reference>
<dbReference type="eggNOG" id="ENOG5033MIV">
    <property type="taxonomic scope" value="Bacteria"/>
</dbReference>
<feature type="transmembrane region" description="Helical" evidence="1">
    <location>
        <begin position="55"/>
        <end position="77"/>
    </location>
</feature>
<dbReference type="AlphaFoldDB" id="A0A085GMI3"/>